<gene>
    <name evidence="2" type="ORF">FHU33_3205</name>
</gene>
<dbReference type="InterPro" id="IPR012312">
    <property type="entry name" value="Hemerythrin-like"/>
</dbReference>
<dbReference type="EMBL" id="VFQE01000001">
    <property type="protein sequence ID" value="TQN43741.1"/>
    <property type="molecule type" value="Genomic_DNA"/>
</dbReference>
<dbReference type="CDD" id="cd12108">
    <property type="entry name" value="Hr-like"/>
    <property type="match status" value="1"/>
</dbReference>
<dbReference type="RefSeq" id="WP_142026195.1">
    <property type="nucleotide sequence ID" value="NZ_VFQE01000001.1"/>
</dbReference>
<dbReference type="PROSITE" id="PS51318">
    <property type="entry name" value="TAT"/>
    <property type="match status" value="1"/>
</dbReference>
<dbReference type="PANTHER" id="PTHR39966:SF1">
    <property type="entry name" value="HEMERYTHRIN-LIKE DOMAIN-CONTAINING PROTEIN"/>
    <property type="match status" value="1"/>
</dbReference>
<protein>
    <submittedName>
        <fullName evidence="2">Hemerythrin-like domain-containing protein</fullName>
    </submittedName>
</protein>
<evidence type="ECO:0000259" key="1">
    <source>
        <dbReference type="Pfam" id="PF01814"/>
    </source>
</evidence>
<name>A0A543PI31_9ACTN</name>
<evidence type="ECO:0000313" key="2">
    <source>
        <dbReference type="EMBL" id="TQN43741.1"/>
    </source>
</evidence>
<feature type="domain" description="Hemerythrin-like" evidence="1">
    <location>
        <begin position="124"/>
        <end position="212"/>
    </location>
</feature>
<dbReference type="Gene3D" id="1.20.120.520">
    <property type="entry name" value="nmb1532 protein domain like"/>
    <property type="match status" value="1"/>
</dbReference>
<reference evidence="2 3" key="1">
    <citation type="submission" date="2019-06" db="EMBL/GenBank/DDBJ databases">
        <title>Sequencing the genomes of 1000 actinobacteria strains.</title>
        <authorList>
            <person name="Klenk H.-P."/>
        </authorList>
    </citation>
    <scope>NUCLEOTIDE SEQUENCE [LARGE SCALE GENOMIC DNA]</scope>
    <source>
        <strain evidence="2 3">DSM 46837</strain>
    </source>
</reference>
<evidence type="ECO:0000313" key="3">
    <source>
        <dbReference type="Proteomes" id="UP000319865"/>
    </source>
</evidence>
<sequence>MTANPVPRVGRGSLSRRGLLTGAAGLVAGVGGTQAVHLLVDADDNAAAPRPPSPGEELMTEHGVLKRILLAYRAAADQLNAGVTPPVGAVVDAARLVYDYVESFHEGLEEAYVFPRVRAAHPDLVRTLLIQHDRGRHLTARIYRADDLDLTRADVRDRLRTMLDQFVRMYEPHEAWEDTVIYPALRRGTPQRELDLLAERFADLENSHYGDAALQQVLDRVAGIEEQLGVADLAAFTPDDNGS</sequence>
<dbReference type="Pfam" id="PF01814">
    <property type="entry name" value="Hemerythrin"/>
    <property type="match status" value="1"/>
</dbReference>
<dbReference type="OrthoDB" id="2083283at2"/>
<dbReference type="GO" id="GO:0005886">
    <property type="term" value="C:plasma membrane"/>
    <property type="evidence" value="ECO:0007669"/>
    <property type="project" value="TreeGrafter"/>
</dbReference>
<accession>A0A543PI31</accession>
<keyword evidence="3" id="KW-1185">Reference proteome</keyword>
<proteinExistence type="predicted"/>
<dbReference type="PANTHER" id="PTHR39966">
    <property type="entry name" value="BLL2471 PROTEIN-RELATED"/>
    <property type="match status" value="1"/>
</dbReference>
<dbReference type="AlphaFoldDB" id="A0A543PI31"/>
<dbReference type="InterPro" id="IPR006311">
    <property type="entry name" value="TAT_signal"/>
</dbReference>
<comment type="caution">
    <text evidence="2">The sequence shown here is derived from an EMBL/GenBank/DDBJ whole genome shotgun (WGS) entry which is preliminary data.</text>
</comment>
<dbReference type="Proteomes" id="UP000319865">
    <property type="component" value="Unassembled WGS sequence"/>
</dbReference>
<organism evidence="2 3">
    <name type="scientific">Blastococcus colisei</name>
    <dbReference type="NCBI Taxonomy" id="1564162"/>
    <lineage>
        <taxon>Bacteria</taxon>
        <taxon>Bacillati</taxon>
        <taxon>Actinomycetota</taxon>
        <taxon>Actinomycetes</taxon>
        <taxon>Geodermatophilales</taxon>
        <taxon>Geodermatophilaceae</taxon>
        <taxon>Blastococcus</taxon>
    </lineage>
</organism>